<dbReference type="Proteomes" id="UP000317557">
    <property type="component" value="Unassembled WGS sequence"/>
</dbReference>
<dbReference type="OrthoDB" id="9911898at2"/>
<organism evidence="2 3">
    <name type="scientific">Gracilimonas mengyeensis</name>
    <dbReference type="NCBI Taxonomy" id="1302730"/>
    <lineage>
        <taxon>Bacteria</taxon>
        <taxon>Pseudomonadati</taxon>
        <taxon>Balneolota</taxon>
        <taxon>Balneolia</taxon>
        <taxon>Balneolales</taxon>
        <taxon>Balneolaceae</taxon>
        <taxon>Gracilimonas</taxon>
    </lineage>
</organism>
<name>A0A521CYN6_9BACT</name>
<gene>
    <name evidence="2" type="ORF">SAMN06265219_106177</name>
</gene>
<evidence type="ECO:0000313" key="2">
    <source>
        <dbReference type="EMBL" id="SMO63871.1"/>
    </source>
</evidence>
<keyword evidence="3" id="KW-1185">Reference proteome</keyword>
<proteinExistence type="predicted"/>
<evidence type="ECO:0000256" key="1">
    <source>
        <dbReference type="SAM" id="MobiDB-lite"/>
    </source>
</evidence>
<feature type="region of interest" description="Disordered" evidence="1">
    <location>
        <begin position="28"/>
        <end position="47"/>
    </location>
</feature>
<dbReference type="EMBL" id="FXTP01000006">
    <property type="protein sequence ID" value="SMO63871.1"/>
    <property type="molecule type" value="Genomic_DNA"/>
</dbReference>
<reference evidence="2 3" key="1">
    <citation type="submission" date="2017-05" db="EMBL/GenBank/DDBJ databases">
        <authorList>
            <person name="Varghese N."/>
            <person name="Submissions S."/>
        </authorList>
    </citation>
    <scope>NUCLEOTIDE SEQUENCE [LARGE SCALE GENOMIC DNA]</scope>
    <source>
        <strain evidence="2 3">DSM 21985</strain>
    </source>
</reference>
<dbReference type="AlphaFoldDB" id="A0A521CYN6"/>
<dbReference type="PROSITE" id="PS51257">
    <property type="entry name" value="PROKAR_LIPOPROTEIN"/>
    <property type="match status" value="1"/>
</dbReference>
<accession>A0A521CYN6</accession>
<evidence type="ECO:0000313" key="3">
    <source>
        <dbReference type="Proteomes" id="UP000317557"/>
    </source>
</evidence>
<evidence type="ECO:0008006" key="4">
    <source>
        <dbReference type="Google" id="ProtNLM"/>
    </source>
</evidence>
<dbReference type="RefSeq" id="WP_142454200.1">
    <property type="nucleotide sequence ID" value="NZ_FXTP01000006.1"/>
</dbReference>
<protein>
    <recommendedName>
        <fullName evidence="4">Lipoprotein</fullName>
    </recommendedName>
</protein>
<sequence>MKFPNFLHTSLSLFLICIVAIGCGPSDNKTSEKPNADSAPIEAPSQPTLTQQKEYIKTNVPISSLNELSQGDSMNITNTIRNETYTLKIRSVRNTLPTVVSITANIEDRETGLATLSIKDNQLFGMLEFYKENLRYQVAYDSAAGQAYLVERPFENEDELEGGTPLESSEY</sequence>